<dbReference type="STRING" id="391625.PPSIR1_03753"/>
<dbReference type="SUPFAM" id="SSF103088">
    <property type="entry name" value="OmpA-like"/>
    <property type="match status" value="1"/>
</dbReference>
<evidence type="ECO:0000313" key="2">
    <source>
        <dbReference type="EMBL" id="EDM79221.1"/>
    </source>
</evidence>
<gene>
    <name evidence="2" type="ORF">PPSIR1_03753</name>
</gene>
<dbReference type="Gene3D" id="3.30.1330.60">
    <property type="entry name" value="OmpA-like domain"/>
    <property type="match status" value="1"/>
</dbReference>
<evidence type="ECO:0000313" key="3">
    <source>
        <dbReference type="Proteomes" id="UP000005801"/>
    </source>
</evidence>
<dbReference type="Proteomes" id="UP000005801">
    <property type="component" value="Unassembled WGS sequence"/>
</dbReference>
<dbReference type="OrthoDB" id="5526630at2"/>
<keyword evidence="2" id="KW-0418">Kinase</keyword>
<dbReference type="InterPro" id="IPR036737">
    <property type="entry name" value="OmpA-like_sf"/>
</dbReference>
<name>A6G4A9_9BACT</name>
<dbReference type="RefSeq" id="WP_006971558.1">
    <property type="nucleotide sequence ID" value="NZ_ABCS01000021.1"/>
</dbReference>
<dbReference type="AlphaFoldDB" id="A6G4A9"/>
<dbReference type="EC" id="2.7.1.25" evidence="2"/>
<comment type="caution">
    <text evidence="2">The sequence shown here is derived from an EMBL/GenBank/DDBJ whole genome shotgun (WGS) entry which is preliminary data.</text>
</comment>
<proteinExistence type="predicted"/>
<feature type="region of interest" description="Disordered" evidence="1">
    <location>
        <begin position="114"/>
        <end position="138"/>
    </location>
</feature>
<reference evidence="2 3" key="1">
    <citation type="submission" date="2007-06" db="EMBL/GenBank/DDBJ databases">
        <authorList>
            <person name="Shimkets L."/>
            <person name="Ferriera S."/>
            <person name="Johnson J."/>
            <person name="Kravitz S."/>
            <person name="Beeson K."/>
            <person name="Sutton G."/>
            <person name="Rogers Y.-H."/>
            <person name="Friedman R."/>
            <person name="Frazier M."/>
            <person name="Venter J.C."/>
        </authorList>
    </citation>
    <scope>NUCLEOTIDE SEQUENCE [LARGE SCALE GENOMIC DNA]</scope>
    <source>
        <strain evidence="2 3">SIR-1</strain>
    </source>
</reference>
<evidence type="ECO:0000256" key="1">
    <source>
        <dbReference type="SAM" id="MobiDB-lite"/>
    </source>
</evidence>
<dbReference type="EMBL" id="ABCS01000021">
    <property type="protein sequence ID" value="EDM79221.1"/>
    <property type="molecule type" value="Genomic_DNA"/>
</dbReference>
<keyword evidence="2" id="KW-0808">Transferase</keyword>
<protein>
    <submittedName>
        <fullName evidence="2">Adenylylsulfate kinase</fullName>
        <ecNumber evidence="2">2.7.1.25</ecNumber>
    </submittedName>
</protein>
<organism evidence="2 3">
    <name type="scientific">Plesiocystis pacifica SIR-1</name>
    <dbReference type="NCBI Taxonomy" id="391625"/>
    <lineage>
        <taxon>Bacteria</taxon>
        <taxon>Pseudomonadati</taxon>
        <taxon>Myxococcota</taxon>
        <taxon>Polyangia</taxon>
        <taxon>Nannocystales</taxon>
        <taxon>Nannocystaceae</taxon>
        <taxon>Plesiocystis</taxon>
    </lineage>
</organism>
<accession>A6G4A9</accession>
<keyword evidence="3" id="KW-1185">Reference proteome</keyword>
<dbReference type="GO" id="GO:0004020">
    <property type="term" value="F:adenylylsulfate kinase activity"/>
    <property type="evidence" value="ECO:0007669"/>
    <property type="project" value="UniProtKB-EC"/>
</dbReference>
<sequence>MRIIGGAGVLLEERLGTQRWLWWRGPQLDEARARWGARARSLEGPVAASELARWTRSRPELGARVRAHVAREWGPWAGRGAVEGALRRGSLVVVEVRAALSEGGHARIFELELPAPPGPATDDTPIDEGPGLAQAAPPPTQLRVLDRWHRPVEALTLALPSTPEAASDMGGGVALGSDEQGACSASLVTVEDARWAPEPAEDEAPQEPPEGIAVQTRTLRLSGASWEPEAAVALHLARMNWLVLERPVVERLVPAQARSDHGSGLSVPGPWTQLEGEDNPRHPLAPFVHGLRRLLDEPGAQLLVVGHASADGGAKANQALSEARAAGFRHLLEGAREAWVELARDHGSLRDVVAYLDYLGTRRAWTCVCEEPVAELSAKPSPASKATVSAFQSDYNQRFEASEALAVDGVCGGKTLGAVFDVLRDELARWLDKLGTHPDALPRERIVYLGHGAELAGQTKDGEASAHEDEAGDRAVEFLLYWGLAADVDEGLDAPAVYTSPVLRWREWALPDEPDEWTTGPFTIVSDLTPEEPALPETYRLEGDDGLLIERVLPDEGVVEAGELTLHYEALPTHLRYTLTVIAHSGNESVIFAGLRYGQLHPSAL</sequence>